<protein>
    <submittedName>
        <fullName evidence="1">Glycosyl hydrolase family protein</fullName>
    </submittedName>
</protein>
<proteinExistence type="predicted"/>
<gene>
    <name evidence="1" type="ORF">E5331_18265</name>
</gene>
<evidence type="ECO:0000313" key="2">
    <source>
        <dbReference type="Proteomes" id="UP000306319"/>
    </source>
</evidence>
<accession>A0AC61RG20</accession>
<name>A0AC61RG20_9BACT</name>
<comment type="caution">
    <text evidence="1">The sequence shown here is derived from an EMBL/GenBank/DDBJ whole genome shotgun (WGS) entry which is preliminary data.</text>
</comment>
<dbReference type="EMBL" id="SRYB01000041">
    <property type="protein sequence ID" value="TGY76334.1"/>
    <property type="molecule type" value="Genomic_DNA"/>
</dbReference>
<keyword evidence="1" id="KW-0378">Hydrolase</keyword>
<reference evidence="1" key="1">
    <citation type="submission" date="2019-04" db="EMBL/GenBank/DDBJ databases">
        <title>Microbes associate with the intestines of laboratory mice.</title>
        <authorList>
            <person name="Navarre W."/>
            <person name="Wong E."/>
            <person name="Huang K."/>
            <person name="Tropini C."/>
            <person name="Ng K."/>
            <person name="Yu B."/>
        </authorList>
    </citation>
    <scope>NUCLEOTIDE SEQUENCE</scope>
    <source>
        <strain evidence="1">NM04_E33</strain>
    </source>
</reference>
<sequence length="491" mass="53342">MNTGQARILMNQTTPKVKRKQNQNQKLHMKKSVLSAIMASMLFITPTLGACGDDGNDAPSQSSGNVVVSVAPEILSSGPESATLELTVTADADWAVKSDADWVSLRPSGGIKNESTIVKVTVQTNSGMEERTAAINIVSGGKAVKTVALTQSFVKKAISTASSFTFGAQESTGTFTVTSNADWTLESSESWLTVSPVKGGKGDTEVTVKAAANDGESTRNATLTLSCGETSSKIEVSQLSDEVVAPEGYSLVWSDEFNEGSVPGKDWVHENWAAGHVNNELQTYTDKEIDGKRTTEIKDGFLNINCFKGKDGKIYSGRINARPSTGWLYGYIEARIMLPSGKGTWPAFWMMPCNVDWGTNPWPKCGEIDIMEEVGADADRVSSSLHTEKYNHTKGTQKTHEMKCAGAEGGFHTYALEWTEDAITTYVDGKVQLKVTKAEMGSDHDSWPFHYAFYPILNLAWGGDWGGYKGVDESALPITMKVDYIRVFQKQ</sequence>
<dbReference type="Proteomes" id="UP000306319">
    <property type="component" value="Unassembled WGS sequence"/>
</dbReference>
<organism evidence="1 2">
    <name type="scientific">Lepagella muris</name>
    <dbReference type="NCBI Taxonomy" id="3032870"/>
    <lineage>
        <taxon>Bacteria</taxon>
        <taxon>Pseudomonadati</taxon>
        <taxon>Bacteroidota</taxon>
        <taxon>Bacteroidia</taxon>
        <taxon>Bacteroidales</taxon>
        <taxon>Muribaculaceae</taxon>
        <taxon>Lepagella</taxon>
    </lineage>
</organism>
<evidence type="ECO:0000313" key="1">
    <source>
        <dbReference type="EMBL" id="TGY76334.1"/>
    </source>
</evidence>
<keyword evidence="2" id="KW-1185">Reference proteome</keyword>